<name>A0A034VLS6_BACDO</name>
<dbReference type="AlphaFoldDB" id="A0A034VLS6"/>
<reference evidence="1" key="1">
    <citation type="journal article" date="2014" name="BMC Genomics">
        <title>Characterizing the developmental transcriptome of the oriental fruit fly, Bactrocera dorsalis (Diptera: Tephritidae) through comparative genomic analysis with Drosophila melanogaster utilizing modENCODE datasets.</title>
        <authorList>
            <person name="Geib S.M."/>
            <person name="Calla B."/>
            <person name="Hall B."/>
            <person name="Hou S."/>
            <person name="Manoukis N.C."/>
        </authorList>
    </citation>
    <scope>NUCLEOTIDE SEQUENCE</scope>
    <source>
        <strain evidence="1">Punador</strain>
    </source>
</reference>
<protein>
    <submittedName>
        <fullName evidence="1">Uncharacterized protein</fullName>
    </submittedName>
</protein>
<organism evidence="1">
    <name type="scientific">Bactrocera dorsalis</name>
    <name type="common">Oriental fruit fly</name>
    <name type="synonym">Dacus dorsalis</name>
    <dbReference type="NCBI Taxonomy" id="27457"/>
    <lineage>
        <taxon>Eukaryota</taxon>
        <taxon>Metazoa</taxon>
        <taxon>Ecdysozoa</taxon>
        <taxon>Arthropoda</taxon>
        <taxon>Hexapoda</taxon>
        <taxon>Insecta</taxon>
        <taxon>Pterygota</taxon>
        <taxon>Neoptera</taxon>
        <taxon>Endopterygota</taxon>
        <taxon>Diptera</taxon>
        <taxon>Brachycera</taxon>
        <taxon>Muscomorpha</taxon>
        <taxon>Tephritoidea</taxon>
        <taxon>Tephritidae</taxon>
        <taxon>Bactrocera</taxon>
        <taxon>Bactrocera</taxon>
    </lineage>
</organism>
<dbReference type="EMBL" id="GAKP01016451">
    <property type="protein sequence ID" value="JAC42501.1"/>
    <property type="molecule type" value="Transcribed_RNA"/>
</dbReference>
<evidence type="ECO:0000313" key="1">
    <source>
        <dbReference type="EMBL" id="JAC42503.1"/>
    </source>
</evidence>
<sequence length="117" mass="13855">MHKISEKMRRKKFETKLKLRMCRINKTHAKSQQNNKYFHVWFVTSKYVSLLSDLVQSKLYSFSIIFTKILLASSNLYTKNVTAHAHCVMVSWLLKPYGIDIEKLPHTNDNNKRLIIL</sequence>
<accession>A0A034VLS6</accession>
<dbReference type="EMBL" id="GAKP01016449">
    <property type="protein sequence ID" value="JAC42503.1"/>
    <property type="molecule type" value="Transcribed_RNA"/>
</dbReference>
<proteinExistence type="predicted"/>